<evidence type="ECO:0000256" key="6">
    <source>
        <dbReference type="ARBA" id="ARBA00022967"/>
    </source>
</evidence>
<gene>
    <name evidence="11" type="ORF">LZ519_02840</name>
</gene>
<proteinExistence type="inferred from homology"/>
<evidence type="ECO:0000313" key="11">
    <source>
        <dbReference type="EMBL" id="MCL6678256.1"/>
    </source>
</evidence>
<dbReference type="Proteomes" id="UP001165343">
    <property type="component" value="Unassembled WGS sequence"/>
</dbReference>
<dbReference type="SUPFAM" id="SSF51735">
    <property type="entry name" value="NAD(P)-binding Rossmann-fold domains"/>
    <property type="match status" value="1"/>
</dbReference>
<dbReference type="InterPro" id="IPR036291">
    <property type="entry name" value="NAD(P)-bd_dom_sf"/>
</dbReference>
<evidence type="ECO:0000256" key="8">
    <source>
        <dbReference type="ARBA" id="ARBA00048202"/>
    </source>
</evidence>
<protein>
    <recommendedName>
        <fullName evidence="3">proton-translocating NAD(P)(+) transhydrogenase</fullName>
        <ecNumber evidence="3">7.1.1.1</ecNumber>
    </recommendedName>
</protein>
<keyword evidence="7" id="KW-0520">NAD</keyword>
<dbReference type="SUPFAM" id="SSF52283">
    <property type="entry name" value="Formate/glycerate dehydrogenase catalytic domain-like"/>
    <property type="match status" value="1"/>
</dbReference>
<keyword evidence="4" id="KW-0547">Nucleotide-binding</keyword>
<name>A0ABT0RDC6_9SPHN</name>
<organism evidence="11 12">
    <name type="scientific">Sphingomonas anseongensis</name>
    <dbReference type="NCBI Taxonomy" id="2908207"/>
    <lineage>
        <taxon>Bacteria</taxon>
        <taxon>Pseudomonadati</taxon>
        <taxon>Pseudomonadota</taxon>
        <taxon>Alphaproteobacteria</taxon>
        <taxon>Sphingomonadales</taxon>
        <taxon>Sphingomonadaceae</taxon>
        <taxon>Sphingomonas</taxon>
    </lineage>
</organism>
<keyword evidence="5" id="KW-0521">NADP</keyword>
<evidence type="ECO:0000259" key="10">
    <source>
        <dbReference type="SMART" id="SM01003"/>
    </source>
</evidence>
<dbReference type="Pfam" id="PF05222">
    <property type="entry name" value="AlaDh_PNT_N"/>
    <property type="match status" value="1"/>
</dbReference>
<dbReference type="EMBL" id="JAMGBC010000001">
    <property type="protein sequence ID" value="MCL6678256.1"/>
    <property type="molecule type" value="Genomic_DNA"/>
</dbReference>
<keyword evidence="12" id="KW-1185">Reference proteome</keyword>
<evidence type="ECO:0000256" key="1">
    <source>
        <dbReference type="ARBA" id="ARBA00003943"/>
    </source>
</evidence>
<dbReference type="InterPro" id="IPR007698">
    <property type="entry name" value="AlaDH/PNT_NAD(H)-bd"/>
</dbReference>
<dbReference type="CDD" id="cd05304">
    <property type="entry name" value="Rubrum_tdh"/>
    <property type="match status" value="1"/>
</dbReference>
<dbReference type="InterPro" id="IPR007886">
    <property type="entry name" value="AlaDH/PNT_N"/>
</dbReference>
<keyword evidence="6" id="KW-1278">Translocase</keyword>
<dbReference type="Gene3D" id="3.40.50.720">
    <property type="entry name" value="NAD(P)-binding Rossmann-like Domain"/>
    <property type="match status" value="2"/>
</dbReference>
<comment type="caution">
    <text evidence="11">The sequence shown here is derived from an EMBL/GenBank/DDBJ whole genome shotgun (WGS) entry which is preliminary data.</text>
</comment>
<dbReference type="PANTHER" id="PTHR10160:SF19">
    <property type="entry name" value="PROTON-TRANSLOCATING NAD(P)(+) TRANSHYDROGENASE"/>
    <property type="match status" value="1"/>
</dbReference>
<evidence type="ECO:0000256" key="5">
    <source>
        <dbReference type="ARBA" id="ARBA00022857"/>
    </source>
</evidence>
<dbReference type="Pfam" id="PF01262">
    <property type="entry name" value="AlaDh_PNT_C"/>
    <property type="match status" value="1"/>
</dbReference>
<evidence type="ECO:0000256" key="7">
    <source>
        <dbReference type="ARBA" id="ARBA00023027"/>
    </source>
</evidence>
<comment type="similarity">
    <text evidence="2">Belongs to the AlaDH/PNT family.</text>
</comment>
<dbReference type="InterPro" id="IPR008143">
    <property type="entry name" value="Ala_DH/PNT_CS2"/>
</dbReference>
<evidence type="ECO:0000259" key="9">
    <source>
        <dbReference type="SMART" id="SM01002"/>
    </source>
</evidence>
<evidence type="ECO:0000256" key="3">
    <source>
        <dbReference type="ARBA" id="ARBA00012943"/>
    </source>
</evidence>
<dbReference type="PANTHER" id="PTHR10160">
    <property type="entry name" value="NAD(P) TRANSHYDROGENASE"/>
    <property type="match status" value="1"/>
</dbReference>
<evidence type="ECO:0000256" key="4">
    <source>
        <dbReference type="ARBA" id="ARBA00022741"/>
    </source>
</evidence>
<comment type="catalytic activity">
    <reaction evidence="8">
        <text>NAD(+) + NADPH + H(+)(in) = NADH + NADP(+) + H(+)(out)</text>
        <dbReference type="Rhea" id="RHEA:47992"/>
        <dbReference type="ChEBI" id="CHEBI:15378"/>
        <dbReference type="ChEBI" id="CHEBI:57540"/>
        <dbReference type="ChEBI" id="CHEBI:57783"/>
        <dbReference type="ChEBI" id="CHEBI:57945"/>
        <dbReference type="ChEBI" id="CHEBI:58349"/>
        <dbReference type="EC" id="7.1.1.1"/>
    </reaction>
</comment>
<sequence>MKIAVLKETAPGETRCSAIPETVKKFTALGAEMAVEKGAGLSAGISDEDFKEAGAKIGTRKDVLKGAGAILCVSGPEPETLKDAGRGALLVGELDPLRRKVAVEGYAKAGLVALAMEWMPRITRAQSMDVLSSQSNLAGYKAVLEAAAAFGRAFPMMMTAAGTISPAKVFVMGVGVAGLQAIATAKRLGAQVSATDVRSATKEQIQSLGAKPIFVENVAGIEGEGKGGYATEMSPEYQKAQAELVSGHIAKQDIVITTALIPGRPAPRLISDAQLATMRRGSVIVDLAAEAGGNVEGTEAGKTVEKHGVSIIGAPNLARTLAADSSALFARNLYNFLSAFWDKEKSEPELPDDDEIVQAIRLTRGGKVVNERLASS</sequence>
<dbReference type="PROSITE" id="PS00837">
    <property type="entry name" value="ALADH_PNT_2"/>
    <property type="match status" value="1"/>
</dbReference>
<evidence type="ECO:0000256" key="2">
    <source>
        <dbReference type="ARBA" id="ARBA00005689"/>
    </source>
</evidence>
<dbReference type="SMART" id="SM01002">
    <property type="entry name" value="AlaDh_PNT_C"/>
    <property type="match status" value="1"/>
</dbReference>
<dbReference type="EC" id="7.1.1.1" evidence="3"/>
<dbReference type="SMART" id="SM01003">
    <property type="entry name" value="AlaDh_PNT_N"/>
    <property type="match status" value="1"/>
</dbReference>
<accession>A0ABT0RDC6</accession>
<feature type="domain" description="Alanine dehydrogenase/pyridine nucleotide transhydrogenase N-terminal" evidence="10">
    <location>
        <begin position="4"/>
        <end position="138"/>
    </location>
</feature>
<dbReference type="RefSeq" id="WP_249867220.1">
    <property type="nucleotide sequence ID" value="NZ_JAMGBC010000001.1"/>
</dbReference>
<evidence type="ECO:0000313" key="12">
    <source>
        <dbReference type="Proteomes" id="UP001165343"/>
    </source>
</evidence>
<reference evidence="11" key="1">
    <citation type="submission" date="2022-05" db="EMBL/GenBank/DDBJ databases">
        <authorList>
            <person name="Jo J.-H."/>
            <person name="Im W.-T."/>
        </authorList>
    </citation>
    <scope>NUCLEOTIDE SEQUENCE</scope>
    <source>
        <strain evidence="11">RG327</strain>
    </source>
</reference>
<comment type="function">
    <text evidence="1">The transhydrogenation between NADH and NADP is coupled to respiration and ATP hydrolysis and functions as a proton pump across the membrane.</text>
</comment>
<feature type="domain" description="Alanine dehydrogenase/pyridine nucleotide transhydrogenase NAD(H)-binding" evidence="9">
    <location>
        <begin position="147"/>
        <end position="313"/>
    </location>
</feature>